<dbReference type="PIRSF" id="PIRSF016548">
    <property type="entry name" value="Rsd_AlgQ"/>
    <property type="match status" value="1"/>
</dbReference>
<evidence type="ECO:0000256" key="2">
    <source>
        <dbReference type="ARBA" id="ARBA00023163"/>
    </source>
</evidence>
<dbReference type="Gene3D" id="1.20.120.1370">
    <property type="entry name" value="Regulator of RNA polymerase sigma(70) subunit, domain 4"/>
    <property type="match status" value="1"/>
</dbReference>
<name>A0ABM9I7N1_9GAMM</name>
<keyword evidence="5" id="KW-1185">Reference proteome</keyword>
<accession>A0ABM9I7N1</accession>
<evidence type="ECO:0000256" key="3">
    <source>
        <dbReference type="RuleBase" id="RU004409"/>
    </source>
</evidence>
<evidence type="ECO:0000313" key="4">
    <source>
        <dbReference type="EMBL" id="CAI8945525.1"/>
    </source>
</evidence>
<gene>
    <name evidence="4" type="ORF">MSZNOR_4334</name>
</gene>
<dbReference type="InterPro" id="IPR007448">
    <property type="entry name" value="Sigma70_reg_Rsd_AlgQ"/>
</dbReference>
<keyword evidence="2 3" id="KW-0804">Transcription</keyword>
<dbReference type="RefSeq" id="WP_026609724.1">
    <property type="nucleotide sequence ID" value="NZ_OX458333.1"/>
</dbReference>
<sequence>MNATINERRQNTNRMIKELLEERRQVWALYCAIAGMKPFTGEQPLRPKIQEFCQLLIDYISLGHFGIYQRIIDGAERRRKVLEVAESIYPRIAETTDAAVNFNDKYETLAEDELKTHLENDLSKLGEELATRIELEDRLISSMIT</sequence>
<evidence type="ECO:0000256" key="1">
    <source>
        <dbReference type="ARBA" id="ARBA00023015"/>
    </source>
</evidence>
<dbReference type="Proteomes" id="UP001162030">
    <property type="component" value="Chromosome"/>
</dbReference>
<dbReference type="EMBL" id="OX458333">
    <property type="protein sequence ID" value="CAI8945525.1"/>
    <property type="molecule type" value="Genomic_DNA"/>
</dbReference>
<dbReference type="InterPro" id="IPR038309">
    <property type="entry name" value="Rsd/AlgQ_sf"/>
</dbReference>
<evidence type="ECO:0000313" key="5">
    <source>
        <dbReference type="Proteomes" id="UP001162030"/>
    </source>
</evidence>
<protein>
    <submittedName>
        <fullName evidence="4">Regulator of sigma D</fullName>
    </submittedName>
</protein>
<proteinExistence type="inferred from homology"/>
<dbReference type="Pfam" id="PF04353">
    <property type="entry name" value="Rsd_AlgQ"/>
    <property type="match status" value="1"/>
</dbReference>
<comment type="similarity">
    <text evidence="3">Belongs to the Rsd/AlgQ family.</text>
</comment>
<organism evidence="4 5">
    <name type="scientific">Methylocaldum szegediense</name>
    <dbReference type="NCBI Taxonomy" id="73780"/>
    <lineage>
        <taxon>Bacteria</taxon>
        <taxon>Pseudomonadati</taxon>
        <taxon>Pseudomonadota</taxon>
        <taxon>Gammaproteobacteria</taxon>
        <taxon>Methylococcales</taxon>
        <taxon>Methylococcaceae</taxon>
        <taxon>Methylocaldum</taxon>
    </lineage>
</organism>
<reference evidence="4 5" key="1">
    <citation type="submission" date="2023-03" db="EMBL/GenBank/DDBJ databases">
        <authorList>
            <person name="Pearce D."/>
        </authorList>
    </citation>
    <scope>NUCLEOTIDE SEQUENCE [LARGE SCALE GENOMIC DNA]</scope>
    <source>
        <strain evidence="4">Msz</strain>
    </source>
</reference>
<keyword evidence="1 3" id="KW-0805">Transcription regulation</keyword>